<dbReference type="PANTHER" id="PTHR35218">
    <property type="entry name" value="RNASE H DOMAIN-CONTAINING PROTEIN"/>
    <property type="match status" value="1"/>
</dbReference>
<dbReference type="SUPFAM" id="SSF56219">
    <property type="entry name" value="DNase I-like"/>
    <property type="match status" value="1"/>
</dbReference>
<feature type="non-terminal residue" evidence="2">
    <location>
        <position position="1"/>
    </location>
</feature>
<dbReference type="Proteomes" id="UP001164776">
    <property type="component" value="Unassembled WGS sequence"/>
</dbReference>
<dbReference type="InterPro" id="IPR036691">
    <property type="entry name" value="Endo/exonu/phosph_ase_sf"/>
</dbReference>
<dbReference type="Pfam" id="PF03372">
    <property type="entry name" value="Exo_endo_phos"/>
    <property type="match status" value="1"/>
</dbReference>
<comment type="caution">
    <text evidence="2">The sequence shown here is derived from an EMBL/GenBank/DDBJ whole genome shotgun (WGS) entry which is preliminary data.</text>
</comment>
<dbReference type="OrthoDB" id="680200at2759"/>
<dbReference type="EMBL" id="MU629477">
    <property type="protein sequence ID" value="KAJ1256802.1"/>
    <property type="molecule type" value="Genomic_DNA"/>
</dbReference>
<evidence type="ECO:0000259" key="1">
    <source>
        <dbReference type="Pfam" id="PF03372"/>
    </source>
</evidence>
<feature type="domain" description="Endonuclease/exonuclease/phosphatase" evidence="1">
    <location>
        <begin position="5"/>
        <end position="157"/>
    </location>
</feature>
<dbReference type="GO" id="GO:0003824">
    <property type="term" value="F:catalytic activity"/>
    <property type="evidence" value="ECO:0007669"/>
    <property type="project" value="InterPro"/>
</dbReference>
<name>A0A9W7XDT1_9POAL</name>
<reference evidence="2 3" key="1">
    <citation type="submission" date="2022-10" db="EMBL/GenBank/DDBJ databases">
        <title>WGS assembly of Paspalum vaginatum 540-79.</title>
        <authorList>
            <person name="Sun G."/>
            <person name="Wase N."/>
            <person name="Shu S."/>
            <person name="Jenkins J."/>
            <person name="Zhou B."/>
            <person name="Torres-Rodriguez J."/>
            <person name="Chen C."/>
            <person name="Sandor L."/>
            <person name="Plott C."/>
            <person name="Yoshinga Y."/>
            <person name="Daum C."/>
            <person name="Qi P."/>
            <person name="Barry K."/>
            <person name="Lipzen A."/>
            <person name="Berry L."/>
            <person name="Pedersen C."/>
            <person name="Gottilla T."/>
            <person name="Foltz A."/>
            <person name="Yu H."/>
            <person name="O'Malley R."/>
            <person name="Zhang C."/>
            <person name="Devos K."/>
            <person name="Sigmon B."/>
            <person name="Yu B."/>
            <person name="Obata T."/>
            <person name="Schmutz J."/>
            <person name="Schnable J."/>
        </authorList>
    </citation>
    <scope>NUCLEOTIDE SEQUENCE [LARGE SCALE GENOMIC DNA]</scope>
    <source>
        <strain evidence="3">cv. 540-79</strain>
    </source>
</reference>
<dbReference type="InterPro" id="IPR005135">
    <property type="entry name" value="Endo/exonuclease/phosphatase"/>
</dbReference>
<proteinExistence type="predicted"/>
<gene>
    <name evidence="2" type="ORF">BS78_K308700</name>
</gene>
<evidence type="ECO:0000313" key="2">
    <source>
        <dbReference type="EMBL" id="KAJ1256802.1"/>
    </source>
</evidence>
<keyword evidence="3" id="KW-1185">Reference proteome</keyword>
<dbReference type="PANTHER" id="PTHR35218:SF9">
    <property type="entry name" value="ENDONUCLEASE_EXONUCLEASE_PHOSPHATASE DOMAIN-CONTAINING PROTEIN"/>
    <property type="match status" value="1"/>
</dbReference>
<dbReference type="Gene3D" id="3.60.10.10">
    <property type="entry name" value="Endonuclease/exonuclease/phosphatase"/>
    <property type="match status" value="2"/>
</dbReference>
<sequence>MNILAWNCRGVGNSRTVQELCYFVKAHFPKIVFLSETRMHASRVKELKWRIGLHNCLAISSRGLSGGLALFWDESLSVSLLGQDDHCLDVLIKEEPDGPWMCIGDFNETMWQYEHFSETPRPERQMLDFREILSHCDLHDLGFTGHPWTYNNNQGGRRN</sequence>
<organism evidence="2 3">
    <name type="scientific">Paspalum vaginatum</name>
    <name type="common">seashore paspalum</name>
    <dbReference type="NCBI Taxonomy" id="158149"/>
    <lineage>
        <taxon>Eukaryota</taxon>
        <taxon>Viridiplantae</taxon>
        <taxon>Streptophyta</taxon>
        <taxon>Embryophyta</taxon>
        <taxon>Tracheophyta</taxon>
        <taxon>Spermatophyta</taxon>
        <taxon>Magnoliopsida</taxon>
        <taxon>Liliopsida</taxon>
        <taxon>Poales</taxon>
        <taxon>Poaceae</taxon>
        <taxon>PACMAD clade</taxon>
        <taxon>Panicoideae</taxon>
        <taxon>Andropogonodae</taxon>
        <taxon>Paspaleae</taxon>
        <taxon>Paspalinae</taxon>
        <taxon>Paspalum</taxon>
    </lineage>
</organism>
<protein>
    <recommendedName>
        <fullName evidence="1">Endonuclease/exonuclease/phosphatase domain-containing protein</fullName>
    </recommendedName>
</protein>
<accession>A0A9W7XDT1</accession>
<evidence type="ECO:0000313" key="3">
    <source>
        <dbReference type="Proteomes" id="UP001164776"/>
    </source>
</evidence>
<dbReference type="AlphaFoldDB" id="A0A9W7XDT1"/>